<dbReference type="Proteomes" id="UP001367676">
    <property type="component" value="Unassembled WGS sequence"/>
</dbReference>
<feature type="region of interest" description="Disordered" evidence="8">
    <location>
        <begin position="980"/>
        <end position="1011"/>
    </location>
</feature>
<keyword evidence="9" id="KW-0472">Membrane</keyword>
<dbReference type="GO" id="GO:0020037">
    <property type="term" value="F:heme binding"/>
    <property type="evidence" value="ECO:0007669"/>
    <property type="project" value="InterPro"/>
</dbReference>
<keyword evidence="3" id="KW-0560">Oxidoreductase</keyword>
<evidence type="ECO:0000256" key="3">
    <source>
        <dbReference type="ARBA" id="ARBA00022559"/>
    </source>
</evidence>
<feature type="region of interest" description="Disordered" evidence="8">
    <location>
        <begin position="1"/>
        <end position="34"/>
    </location>
</feature>
<accession>A0AAN9U256</accession>
<dbReference type="PROSITE" id="PS50292">
    <property type="entry name" value="PEROXIDASE_3"/>
    <property type="match status" value="1"/>
</dbReference>
<name>A0AAN9U256_9HEMI</name>
<proteinExistence type="predicted"/>
<dbReference type="PANTHER" id="PTHR11475">
    <property type="entry name" value="OXIDASE/PEROXIDASE"/>
    <property type="match status" value="1"/>
</dbReference>
<feature type="compositionally biased region" description="Basic and acidic residues" evidence="8">
    <location>
        <begin position="1"/>
        <end position="12"/>
    </location>
</feature>
<keyword evidence="7" id="KW-0479">Metal-binding</keyword>
<comment type="subcellular location">
    <subcellularLocation>
        <location evidence="1">Secreted</location>
    </subcellularLocation>
</comment>
<dbReference type="CDD" id="cd09823">
    <property type="entry name" value="peroxinectin_like"/>
    <property type="match status" value="1"/>
</dbReference>
<keyword evidence="4 7" id="KW-0349">Heme</keyword>
<comment type="caution">
    <text evidence="10">The sequence shown here is derived from an EMBL/GenBank/DDBJ whole genome shotgun (WGS) entry which is preliminary data.</text>
</comment>
<keyword evidence="3" id="KW-0575">Peroxidase</keyword>
<keyword evidence="11" id="KW-1185">Reference proteome</keyword>
<evidence type="ECO:0000256" key="9">
    <source>
        <dbReference type="SAM" id="Phobius"/>
    </source>
</evidence>
<evidence type="ECO:0000256" key="4">
    <source>
        <dbReference type="ARBA" id="ARBA00022617"/>
    </source>
</evidence>
<keyword evidence="5" id="KW-0732">Signal</keyword>
<sequence>MGRGRDTKENGDARLAQPNTPSPHPTPPIHPLPLPSSINSLVTFRAAVTSSAAPRGVKDASFRGRGRRSSFSQVARSQVGWRMADGGETAAQFAASGGRRRPRPVRSPHSHFDSLISISSSYFFAFFLFILRTRLPSRYTLVAVLAPHAPSRLQSPLRFRQTRLPPVRVVVFSPFITCIRGASRRLYPFSDPASPRFPAFVSPSRLLPSIRPPVRPSVLAAVCSDHIFYASCDDAVSRTGNADRVEDDYENRVGRRLLFLLRPSNSAGGDERWPRRRRTRCAGTYVFFIRHCGPNKIQNTRRRAVGLIIDEYEIAAHAVGFSRSFIGRRFALYFYFSIFFFQFERTAMVTHDDDWRGLRQHRSLHSNPSAQLANVALPIRLQNAADKCLPAFPCQPSRKYRSLDGTCNNLRVPAWGSPNTAFVRLLPAAYADGVSRLRLSRNGNFLPSARLIHTALFADTNSFDFGHTLAVMEWGQIVAHDVTFLSVKSGPPCCSANGNFLAPRDLHPACLPIFVPSDDPFYFRFRRMCLEMKRAKTADEVGCDVTPVQQISRTTHFLDGSLIYGSDERASDFLRTFRGGLLRVQLTPDRRPFLANVERPSRVCHVPNDGEVCYVAGDGRVNQNSEIAVSQVAFVRLHNLLANELSAINPDWTDHIIFHEARRIVVAILQHITYAEYLPILLGSGYTAANNLRPAGQNYAFGYDQNMNPSSIAEFVGAAFRSLHSSVQGFISLVNESRALVGEIRFSDWMNKPAIVQAPGNFDNFLRGLITQPQQNVDSFFSGEVSNFLFKAGAPFGSDLLATDINRGRDMGIPPYTTMRTLCGLPPVDRFEDLKDAIDDEKIGRLSRIYSDVHDVDYLVGGLLERRLPGTLTTPSFHCVLAEAFHRYKFADRYFYEFGDQAGSFTLDQLNTIRRVTLSTLICLVGDNVRFVQPNAFAPPDPTGARARAVYAARLRGPRLCVRTTRRYALVDAGKTFRPAMRTAHGTSPPAVAHSHSDPHPHPDPDTDPDTDSFRVVRPAICFHFRFVISLPTADCRLPTADESLSCARQSRRRDAAARGNLEPRIIRQDCSAERGQASRRVHHSTVSVLLPYLYLYSCSTYSHNDDDSIVYFSRAPHIFDDATVIRRELAPAYGRSSTLYSASQTVRRAQLFQSSPPPPQRRITSIFLRHPAQSNSTFDHRLVLTATGWCGAVRLRRAIQRRSGRIMLPTGAGVPKRYVVTLLICLGSSVVYLLHVNISIAIVDMTSKRVVVTANGSYERARPIRPHRSAYSAAYAVDGRALAAP</sequence>
<evidence type="ECO:0000256" key="8">
    <source>
        <dbReference type="SAM" id="MobiDB-lite"/>
    </source>
</evidence>
<dbReference type="GO" id="GO:0004601">
    <property type="term" value="F:peroxidase activity"/>
    <property type="evidence" value="ECO:0007669"/>
    <property type="project" value="UniProtKB-KW"/>
</dbReference>
<keyword evidence="9" id="KW-0812">Transmembrane</keyword>
<evidence type="ECO:0000256" key="2">
    <source>
        <dbReference type="ARBA" id="ARBA00022525"/>
    </source>
</evidence>
<dbReference type="Gene3D" id="1.10.640.10">
    <property type="entry name" value="Haem peroxidase domain superfamily, animal type"/>
    <property type="match status" value="1"/>
</dbReference>
<dbReference type="Pfam" id="PF03098">
    <property type="entry name" value="An_peroxidase"/>
    <property type="match status" value="1"/>
</dbReference>
<keyword evidence="2" id="KW-0964">Secreted</keyword>
<dbReference type="FunFam" id="1.10.640.10:FF:000003">
    <property type="entry name" value="chorion peroxidase"/>
    <property type="match status" value="1"/>
</dbReference>
<evidence type="ECO:0000256" key="1">
    <source>
        <dbReference type="ARBA" id="ARBA00004613"/>
    </source>
</evidence>
<feature type="compositionally biased region" description="Pro residues" evidence="8">
    <location>
        <begin position="20"/>
        <end position="34"/>
    </location>
</feature>
<dbReference type="GO" id="GO:0022412">
    <property type="term" value="P:cellular process involved in reproduction in multicellular organism"/>
    <property type="evidence" value="ECO:0007669"/>
    <property type="project" value="UniProtKB-ARBA"/>
</dbReference>
<dbReference type="InterPro" id="IPR019791">
    <property type="entry name" value="Haem_peroxidase_animal"/>
</dbReference>
<dbReference type="SUPFAM" id="SSF48113">
    <property type="entry name" value="Heme-dependent peroxidases"/>
    <property type="match status" value="1"/>
</dbReference>
<evidence type="ECO:0008006" key="12">
    <source>
        <dbReference type="Google" id="ProtNLM"/>
    </source>
</evidence>
<feature type="compositionally biased region" description="Basic and acidic residues" evidence="8">
    <location>
        <begin position="995"/>
        <end position="1005"/>
    </location>
</feature>
<gene>
    <name evidence="10" type="ORF">V9T40_004607</name>
</gene>
<dbReference type="InterPro" id="IPR010255">
    <property type="entry name" value="Haem_peroxidase_sf"/>
</dbReference>
<feature type="transmembrane region" description="Helical" evidence="9">
    <location>
        <begin position="110"/>
        <end position="131"/>
    </location>
</feature>
<reference evidence="10 11" key="1">
    <citation type="submission" date="2024-03" db="EMBL/GenBank/DDBJ databases">
        <title>Adaptation during the transition from Ophiocordyceps entomopathogen to insect associate is accompanied by gene loss and intensified selection.</title>
        <authorList>
            <person name="Ward C.M."/>
            <person name="Onetto C.A."/>
            <person name="Borneman A.R."/>
        </authorList>
    </citation>
    <scope>NUCLEOTIDE SEQUENCE [LARGE SCALE GENOMIC DNA]</scope>
    <source>
        <strain evidence="10">AWRI1</strain>
        <tissue evidence="10">Single Adult Female</tissue>
    </source>
</reference>
<protein>
    <recommendedName>
        <fullName evidence="12">Peroxidase</fullName>
    </recommendedName>
</protein>
<feature type="binding site" description="axial binding residue" evidence="7">
    <location>
        <position position="724"/>
    </location>
    <ligand>
        <name>heme b</name>
        <dbReference type="ChEBI" id="CHEBI:60344"/>
    </ligand>
    <ligandPart>
        <name>Fe</name>
        <dbReference type="ChEBI" id="CHEBI:18248"/>
    </ligandPart>
</feature>
<keyword evidence="9" id="KW-1133">Transmembrane helix</keyword>
<evidence type="ECO:0000256" key="7">
    <source>
        <dbReference type="PIRSR" id="PIRSR619791-2"/>
    </source>
</evidence>
<evidence type="ECO:0000256" key="5">
    <source>
        <dbReference type="ARBA" id="ARBA00022729"/>
    </source>
</evidence>
<dbReference type="EMBL" id="JBBCAQ010000004">
    <property type="protein sequence ID" value="KAK7604334.1"/>
    <property type="molecule type" value="Genomic_DNA"/>
</dbReference>
<evidence type="ECO:0000256" key="6">
    <source>
        <dbReference type="ARBA" id="ARBA00023004"/>
    </source>
</evidence>
<feature type="transmembrane region" description="Helical" evidence="9">
    <location>
        <begin position="1219"/>
        <end position="1244"/>
    </location>
</feature>
<dbReference type="PANTHER" id="PTHR11475:SF114">
    <property type="entry name" value="PEROXIDASE-LIKE PROTEIN"/>
    <property type="match status" value="1"/>
</dbReference>
<dbReference type="PRINTS" id="PR00457">
    <property type="entry name" value="ANPEROXIDASE"/>
</dbReference>
<evidence type="ECO:0000313" key="10">
    <source>
        <dbReference type="EMBL" id="KAK7604334.1"/>
    </source>
</evidence>
<dbReference type="GO" id="GO:0005576">
    <property type="term" value="C:extracellular region"/>
    <property type="evidence" value="ECO:0007669"/>
    <property type="project" value="UniProtKB-SubCell"/>
</dbReference>
<organism evidence="10 11">
    <name type="scientific">Parthenolecanium corni</name>
    <dbReference type="NCBI Taxonomy" id="536013"/>
    <lineage>
        <taxon>Eukaryota</taxon>
        <taxon>Metazoa</taxon>
        <taxon>Ecdysozoa</taxon>
        <taxon>Arthropoda</taxon>
        <taxon>Hexapoda</taxon>
        <taxon>Insecta</taxon>
        <taxon>Pterygota</taxon>
        <taxon>Neoptera</taxon>
        <taxon>Paraneoptera</taxon>
        <taxon>Hemiptera</taxon>
        <taxon>Sternorrhyncha</taxon>
        <taxon>Coccoidea</taxon>
        <taxon>Coccidae</taxon>
        <taxon>Parthenolecanium</taxon>
    </lineage>
</organism>
<dbReference type="GO" id="GO:0046872">
    <property type="term" value="F:metal ion binding"/>
    <property type="evidence" value="ECO:0007669"/>
    <property type="project" value="UniProtKB-KW"/>
</dbReference>
<evidence type="ECO:0000313" key="11">
    <source>
        <dbReference type="Proteomes" id="UP001367676"/>
    </source>
</evidence>
<keyword evidence="6 7" id="KW-0408">Iron</keyword>
<dbReference type="InterPro" id="IPR037120">
    <property type="entry name" value="Haem_peroxidase_sf_animal"/>
</dbReference>
<dbReference type="GO" id="GO:0006979">
    <property type="term" value="P:response to oxidative stress"/>
    <property type="evidence" value="ECO:0007669"/>
    <property type="project" value="InterPro"/>
</dbReference>